<reference evidence="5 6" key="1">
    <citation type="submission" date="2006-02" db="EMBL/GenBank/DDBJ databases">
        <authorList>
            <person name="Waterbury J."/>
            <person name="Ferriera S."/>
            <person name="Johnson J."/>
            <person name="Kravitz S."/>
            <person name="Halpern A."/>
            <person name="Remington K."/>
            <person name="Beeson K."/>
            <person name="Tran B."/>
            <person name="Rogers Y.-H."/>
            <person name="Friedman R."/>
            <person name="Venter J.C."/>
        </authorList>
    </citation>
    <scope>NUCLEOTIDE SEQUENCE [LARGE SCALE GENOMIC DNA]</scope>
    <source>
        <strain evidence="5 6">Nb-231</strain>
    </source>
</reference>
<dbReference type="PANTHER" id="PTHR35861">
    <property type="match status" value="1"/>
</dbReference>
<dbReference type="Pfam" id="PF04984">
    <property type="entry name" value="Phage_sheath_1"/>
    <property type="match status" value="1"/>
</dbReference>
<dbReference type="Pfam" id="PF17482">
    <property type="entry name" value="Phage_sheath_1C"/>
    <property type="match status" value="1"/>
</dbReference>
<sequence>MPNYLTPGVYVEEVPSGARPIQAVGTSTAGFVGLTPNAEARPHEPVAINSWSHFLRVFAQASQNVDSTPLAQAVNGFFLNGGSRCYVVNCRDANELTGSRKGLGALEAIDEVAIVAAPGFTSAAAYDAVLSHCERMEDRVAILDGPESIPSINALTQVASAKANGKKAADESRDPLAGGAGHDGLRPRNSDDGYGAVYFPWIVGRDPLAPHNLITMPPAGHLAGIYARSDAARGVHKAPANEVVRGALNVSYRLTRHEQGELNPQGINCIRFFPREGIRVWGARTLAPAASQWRYVNVRRLFNMVKESIIQSTRWVVFEPNGPDLWKAIVRDVSAFLTLLWRQGALLGATPEEAFFVQCDAETNPSEVIDAGQVVTRIGLAPVKPAEFVIFQIGQGVGGAETEVQSQG</sequence>
<evidence type="ECO:0000259" key="4">
    <source>
        <dbReference type="Pfam" id="PF17482"/>
    </source>
</evidence>
<dbReference type="AlphaFoldDB" id="A4BRE3"/>
<comment type="similarity">
    <text evidence="1">Belongs to the myoviridae tail sheath protein family.</text>
</comment>
<feature type="domain" description="Tail sheath protein C-terminal" evidence="4">
    <location>
        <begin position="291"/>
        <end position="393"/>
    </location>
</feature>
<evidence type="ECO:0000256" key="1">
    <source>
        <dbReference type="ARBA" id="ARBA00008005"/>
    </source>
</evidence>
<dbReference type="OrthoDB" id="9767864at2"/>
<evidence type="ECO:0000259" key="3">
    <source>
        <dbReference type="Pfam" id="PF04984"/>
    </source>
</evidence>
<keyword evidence="6" id="KW-1185">Reference proteome</keyword>
<gene>
    <name evidence="5" type="ORF">NB231_03510</name>
</gene>
<dbReference type="STRING" id="314278.NB231_03510"/>
<evidence type="ECO:0000313" key="6">
    <source>
        <dbReference type="Proteomes" id="UP000003374"/>
    </source>
</evidence>
<dbReference type="Proteomes" id="UP000003374">
    <property type="component" value="Unassembled WGS sequence"/>
</dbReference>
<organism evidence="5 6">
    <name type="scientific">Nitrococcus mobilis Nb-231</name>
    <dbReference type="NCBI Taxonomy" id="314278"/>
    <lineage>
        <taxon>Bacteria</taxon>
        <taxon>Pseudomonadati</taxon>
        <taxon>Pseudomonadota</taxon>
        <taxon>Gammaproteobacteria</taxon>
        <taxon>Chromatiales</taxon>
        <taxon>Ectothiorhodospiraceae</taxon>
        <taxon>Nitrococcus</taxon>
    </lineage>
</organism>
<dbReference type="PANTHER" id="PTHR35861:SF1">
    <property type="entry name" value="PHAGE TAIL SHEATH PROTEIN"/>
    <property type="match status" value="1"/>
</dbReference>
<comment type="caution">
    <text evidence="5">The sequence shown here is derived from an EMBL/GenBank/DDBJ whole genome shotgun (WGS) entry which is preliminary data.</text>
</comment>
<dbReference type="Gene3D" id="3.40.50.11780">
    <property type="match status" value="1"/>
</dbReference>
<dbReference type="HOGENOM" id="CLU_009303_0_0_6"/>
<dbReference type="RefSeq" id="WP_004999768.1">
    <property type="nucleotide sequence ID" value="NZ_CH672427.1"/>
</dbReference>
<accession>A4BRE3</accession>
<dbReference type="InterPro" id="IPR020287">
    <property type="entry name" value="Tail_sheath_C"/>
</dbReference>
<dbReference type="eggNOG" id="COG3497">
    <property type="taxonomic scope" value="Bacteria"/>
</dbReference>
<evidence type="ECO:0000313" key="5">
    <source>
        <dbReference type="EMBL" id="EAR21765.1"/>
    </source>
</evidence>
<protein>
    <submittedName>
        <fullName evidence="5">Phage tail sheath protein FI-like</fullName>
    </submittedName>
</protein>
<feature type="region of interest" description="Disordered" evidence="2">
    <location>
        <begin position="163"/>
        <end position="188"/>
    </location>
</feature>
<feature type="domain" description="Tail sheath protein subtilisin-like" evidence="3">
    <location>
        <begin position="104"/>
        <end position="286"/>
    </location>
</feature>
<dbReference type="InterPro" id="IPR035089">
    <property type="entry name" value="Phage_sheath_subtilisin"/>
</dbReference>
<proteinExistence type="inferred from homology"/>
<name>A4BRE3_9GAMM</name>
<dbReference type="InterPro" id="IPR052042">
    <property type="entry name" value="Tail_sheath_structural"/>
</dbReference>
<evidence type="ECO:0000256" key="2">
    <source>
        <dbReference type="SAM" id="MobiDB-lite"/>
    </source>
</evidence>
<dbReference type="EMBL" id="AAOF01000006">
    <property type="protein sequence ID" value="EAR21765.1"/>
    <property type="molecule type" value="Genomic_DNA"/>
</dbReference>